<evidence type="ECO:0000313" key="8">
    <source>
        <dbReference type="Proteomes" id="UP000503462"/>
    </source>
</evidence>
<keyword evidence="4" id="KW-0539">Nucleus</keyword>
<name>A0A6H0Y021_9PEZI</name>
<feature type="region of interest" description="Disordered" evidence="6">
    <location>
        <begin position="1"/>
        <end position="47"/>
    </location>
</feature>
<feature type="compositionally biased region" description="Basic and acidic residues" evidence="6">
    <location>
        <begin position="26"/>
        <end position="37"/>
    </location>
</feature>
<comment type="subcellular location">
    <subcellularLocation>
        <location evidence="1">Nucleus</location>
    </subcellularLocation>
</comment>
<evidence type="ECO:0000256" key="6">
    <source>
        <dbReference type="SAM" id="MobiDB-lite"/>
    </source>
</evidence>
<reference evidence="7 8" key="1">
    <citation type="journal article" date="2016" name="Sci. Rep.">
        <title>Peltaster fructicola genome reveals evolution from an invasive phytopathogen to an ectophytic parasite.</title>
        <authorList>
            <person name="Xu C."/>
            <person name="Chen H."/>
            <person name="Gleason M.L."/>
            <person name="Xu J.R."/>
            <person name="Liu H."/>
            <person name="Zhang R."/>
            <person name="Sun G."/>
        </authorList>
    </citation>
    <scope>NUCLEOTIDE SEQUENCE [LARGE SCALE GENOMIC DNA]</scope>
    <source>
        <strain evidence="7 8">LNHT1506</strain>
    </source>
</reference>
<dbReference type="GO" id="GO:0000785">
    <property type="term" value="C:chromatin"/>
    <property type="evidence" value="ECO:0007669"/>
    <property type="project" value="TreeGrafter"/>
</dbReference>
<proteinExistence type="predicted"/>
<feature type="region of interest" description="Disordered" evidence="6">
    <location>
        <begin position="393"/>
        <end position="414"/>
    </location>
</feature>
<organism evidence="7 8">
    <name type="scientific">Peltaster fructicola</name>
    <dbReference type="NCBI Taxonomy" id="286661"/>
    <lineage>
        <taxon>Eukaryota</taxon>
        <taxon>Fungi</taxon>
        <taxon>Dikarya</taxon>
        <taxon>Ascomycota</taxon>
        <taxon>Pezizomycotina</taxon>
        <taxon>Dothideomycetes</taxon>
        <taxon>Dothideomycetes incertae sedis</taxon>
        <taxon>Peltaster</taxon>
    </lineage>
</organism>
<gene>
    <name evidence="7" type="ORF">AMS68_005861</name>
</gene>
<dbReference type="InterPro" id="IPR039776">
    <property type="entry name" value="Pds5"/>
</dbReference>
<feature type="compositionally biased region" description="Polar residues" evidence="6">
    <location>
        <begin position="402"/>
        <end position="412"/>
    </location>
</feature>
<evidence type="ECO:0000256" key="3">
    <source>
        <dbReference type="ARBA" id="ARBA00022776"/>
    </source>
</evidence>
<feature type="compositionally biased region" description="Basic residues" evidence="6">
    <location>
        <begin position="1282"/>
        <end position="1291"/>
    </location>
</feature>
<dbReference type="OrthoDB" id="200660at2759"/>
<feature type="region of interest" description="Disordered" evidence="6">
    <location>
        <begin position="301"/>
        <end position="331"/>
    </location>
</feature>
<sequence length="1428" mass="157666">MVRTRQRKPAPAEAAEAGTNVTDEPTASHDGEAHTPQEDTQDSRSQQLRFNEALSWRAGRPIAVSDLLSRLQTLFAELCELDQNDADRDSLTPKAQELAGPQLLAHKDKGVRAWSLCCIVKMFHLLAPNAPYKAGQLKDIFTLFAAQVIPAFADSTDPYLQQYVEILTSFAKDKSVLLLLDIPNSDNLTVQVFQSAFDVMAGSGKAERVSKTVEYQLTALLADIVQEAETLSNDVIDVILAQFLRADTDLTGVELGAGATSPAYDMARAVCNSCTANMIRYVSSYFSSVLFDASEIAQTVKAKPRGKKRKHDVDDDDVDDTTTTAPTADDFQDAEKAHRLLRELWRSSPDVVQGVIPQIEAEISAEDAQLRVMAVQAVGDMVSGIGATGLSHQDGLDPAAWPSQSTQTSGDNRTQRKCIAPYSFSKVYPECYQAFTDRVRDKSSAVRATWVTGAGRIFSTNAGGMGLDSDQEARLLQLVKDCSKDSDEKVRIATIESLSQLDYATLIDLLSKDGGMNVKGSLLDSLAERIKDLRPPVRAAAIVFLAKLWGVAAGAIAQGDAAVQAVVDAVPSRILDARYLNQPDVNYNIPRAIHDLLLPTTFPPVKSSVAEAQTTAQPKASAPDADAIRAERILIMSYKAKYLSAYLDRCELAVSSKKDSDARAELEKIIAILVQDLRDVETATAHLRQFAKQNDKRNFQLVRFCLAPDSDYRKVIKAMKELSKRIEASASPLILEALLPLLKTASILIYNRSHVPTFMRFARTDERGLSNAANKLIKHIAETSSEVFKVHAAELCKSLQESQPSESTSSSNSAVFTLKTCVGFARRFPAGMPKDRAFYQAMMAYALYGSPPKTAKHAISIIITAADKKELLVDNILKTCLKNFKYGEPHFLSRLAAVAQLQLLANDQAWVERDAITSIAVKDILGAARTSIQEHDPEWSVVDDYDDDLTAKLLAIKILVNGLRGKVLSSDAEGDLDDVRAAATPVYRLLNTLIEREGELTSKSVTPKHHRAQLRLAAGISLLKLSNSRVLDKFLVAADFNRLARLCQDPLPEVRAAFAKGLRKYLGRGRLPLRFLALAFLFAFEPNKDTKQNMETWIKARAMAAAKCDDTVDPVLEAVFPRLLSLLAHHSDFSEDVNDLQDTVHYLVFYLMNVATEANLPVLYSIAQRLKTVQDGIDPSKSNNLYIVSDVTEATIRAYNEEKGWVLQMSSEKIRLPSGLFTRLPNDINAQELAEKRFIPDDMVEMIPDLVRASLKPRRRKTERAAVSKKPRDTTDDSVLKSTKKQAKKRRAGSETPEPKSTKKTKATKAIDDSTRRRSSRGASNTKSYIEMDSDEEDEELERWNDDEENKENHEQVMTDTPPTSEPVAEDAEMAAISSPPTKTKSKPAAKPASSSKRTSTRRTSARRAQQSSEFDIDHESVEKRIIK</sequence>
<feature type="compositionally biased region" description="Basic and acidic residues" evidence="6">
    <location>
        <begin position="1416"/>
        <end position="1428"/>
    </location>
</feature>
<feature type="compositionally biased region" description="Acidic residues" evidence="6">
    <location>
        <begin position="1332"/>
        <end position="1350"/>
    </location>
</feature>
<accession>A0A6H0Y021</accession>
<dbReference type="PANTHER" id="PTHR12663:SF0">
    <property type="entry name" value="PRECOCIOUS DISSOCIATION OF SISTERS 5, ISOFORM A"/>
    <property type="match status" value="1"/>
</dbReference>
<dbReference type="Proteomes" id="UP000503462">
    <property type="component" value="Chromosome 4"/>
</dbReference>
<dbReference type="Pfam" id="PF20168">
    <property type="entry name" value="PDS5"/>
    <property type="match status" value="1"/>
</dbReference>
<evidence type="ECO:0008006" key="9">
    <source>
        <dbReference type="Google" id="ProtNLM"/>
    </source>
</evidence>
<keyword evidence="8" id="KW-1185">Reference proteome</keyword>
<keyword evidence="2" id="KW-0132">Cell division</keyword>
<dbReference type="GO" id="GO:0006281">
    <property type="term" value="P:DNA repair"/>
    <property type="evidence" value="ECO:0007669"/>
    <property type="project" value="TreeGrafter"/>
</dbReference>
<dbReference type="CDD" id="cd19953">
    <property type="entry name" value="PDS5"/>
    <property type="match status" value="1"/>
</dbReference>
<feature type="region of interest" description="Disordered" evidence="6">
    <location>
        <begin position="1255"/>
        <end position="1428"/>
    </location>
</feature>
<dbReference type="GO" id="GO:0005634">
    <property type="term" value="C:nucleus"/>
    <property type="evidence" value="ECO:0007669"/>
    <property type="project" value="UniProtKB-SubCell"/>
</dbReference>
<evidence type="ECO:0000256" key="4">
    <source>
        <dbReference type="ARBA" id="ARBA00023242"/>
    </source>
</evidence>
<evidence type="ECO:0000256" key="5">
    <source>
        <dbReference type="ARBA" id="ARBA00023306"/>
    </source>
</evidence>
<evidence type="ECO:0000256" key="2">
    <source>
        <dbReference type="ARBA" id="ARBA00022618"/>
    </source>
</evidence>
<dbReference type="EMBL" id="CP051142">
    <property type="protein sequence ID" value="QIX00344.1"/>
    <property type="molecule type" value="Genomic_DNA"/>
</dbReference>
<dbReference type="SUPFAM" id="SSF48371">
    <property type="entry name" value="ARM repeat"/>
    <property type="match status" value="1"/>
</dbReference>
<keyword evidence="3" id="KW-0498">Mitosis</keyword>
<dbReference type="GO" id="GO:0051301">
    <property type="term" value="P:cell division"/>
    <property type="evidence" value="ECO:0007669"/>
    <property type="project" value="UniProtKB-KW"/>
</dbReference>
<dbReference type="InterPro" id="IPR016024">
    <property type="entry name" value="ARM-type_fold"/>
</dbReference>
<protein>
    <recommendedName>
        <fullName evidence="9">Sister chromatid cohesion protein</fullName>
    </recommendedName>
</protein>
<feature type="compositionally biased region" description="Basic and acidic residues" evidence="6">
    <location>
        <begin position="1263"/>
        <end position="1279"/>
    </location>
</feature>
<dbReference type="InterPro" id="IPR011989">
    <property type="entry name" value="ARM-like"/>
</dbReference>
<keyword evidence="5" id="KW-0131">Cell cycle</keyword>
<dbReference type="GO" id="GO:0007064">
    <property type="term" value="P:mitotic sister chromatid cohesion"/>
    <property type="evidence" value="ECO:0007669"/>
    <property type="project" value="InterPro"/>
</dbReference>
<feature type="compositionally biased region" description="Low complexity" evidence="6">
    <location>
        <begin position="1378"/>
        <end position="1398"/>
    </location>
</feature>
<dbReference type="Gene3D" id="1.25.10.10">
    <property type="entry name" value="Leucine-rich Repeat Variant"/>
    <property type="match status" value="1"/>
</dbReference>
<evidence type="ECO:0000256" key="1">
    <source>
        <dbReference type="ARBA" id="ARBA00004123"/>
    </source>
</evidence>
<dbReference type="PANTHER" id="PTHR12663">
    <property type="entry name" value="ANDROGEN INDUCED INHIBITOR OF PROLIFERATION AS3 / PDS5-RELATED"/>
    <property type="match status" value="1"/>
</dbReference>
<evidence type="ECO:0000313" key="7">
    <source>
        <dbReference type="EMBL" id="QIX00344.1"/>
    </source>
</evidence>